<keyword evidence="4" id="KW-0175">Coiled coil</keyword>
<name>A0A0B2UZQ7_TOXCA</name>
<sequence length="303" mass="35414">MKGTRKERSKEIDTDVLHSSKGVRRRSFPLSRKSLQSKSEVKRKHWKQLKDKNAPKKPHTAYVLFLATQKRSQTKGNDTSFSEHMSIIGRRWNALSDEQKRPFLEKAEAERVEYEKQMEAYRKTDAYKQFTEKKEEILKKRRRKLKSGEPDSDDENEKLMGRTQAADLPIFSAQFLEYNKTQEAALKKLRQKSSSLEEENRLLKEIISRLKANIVAKKREYQKESGRAQEVLRTKEKWTSLIVAALNGVVVSGAPPVAKNIYAYMERLNYLTMEDPQHPILIKFALRDLTTPSCPEDERRRDN</sequence>
<dbReference type="PANTHER" id="PTHR46040:SF3">
    <property type="entry name" value="HIGH MOBILITY GROUP PROTEIN 2"/>
    <property type="match status" value="1"/>
</dbReference>
<keyword evidence="8" id="KW-1185">Reference proteome</keyword>
<dbReference type="Gene3D" id="1.10.30.10">
    <property type="entry name" value="High mobility group box domain"/>
    <property type="match status" value="1"/>
</dbReference>
<protein>
    <submittedName>
        <fullName evidence="7">High mobility group protein 20A</fullName>
    </submittedName>
</protein>
<dbReference type="OMA" id="NIDRYMH"/>
<evidence type="ECO:0000259" key="6">
    <source>
        <dbReference type="PROSITE" id="PS50118"/>
    </source>
</evidence>
<keyword evidence="2 3" id="KW-0539">Nucleus</keyword>
<keyword evidence="1 3" id="KW-0238">DNA-binding</keyword>
<dbReference type="InterPro" id="IPR009071">
    <property type="entry name" value="HMG_box_dom"/>
</dbReference>
<dbReference type="GO" id="GO:0010468">
    <property type="term" value="P:regulation of gene expression"/>
    <property type="evidence" value="ECO:0007669"/>
    <property type="project" value="TreeGrafter"/>
</dbReference>
<dbReference type="SUPFAM" id="SSF47095">
    <property type="entry name" value="HMG-box"/>
    <property type="match status" value="1"/>
</dbReference>
<dbReference type="STRING" id="6265.A0A0B2UZQ7"/>
<dbReference type="OrthoDB" id="3213154at2759"/>
<dbReference type="SMART" id="SM00398">
    <property type="entry name" value="HMG"/>
    <property type="match status" value="1"/>
</dbReference>
<evidence type="ECO:0000256" key="4">
    <source>
        <dbReference type="SAM" id="Coils"/>
    </source>
</evidence>
<dbReference type="PROSITE" id="PS50118">
    <property type="entry name" value="HMG_BOX_2"/>
    <property type="match status" value="1"/>
</dbReference>
<feature type="DNA-binding region" description="HMG box" evidence="3">
    <location>
        <begin position="55"/>
        <end position="122"/>
    </location>
</feature>
<evidence type="ECO:0000256" key="2">
    <source>
        <dbReference type="ARBA" id="ARBA00023242"/>
    </source>
</evidence>
<dbReference type="InterPro" id="IPR036910">
    <property type="entry name" value="HMG_box_dom_sf"/>
</dbReference>
<feature type="region of interest" description="Disordered" evidence="5">
    <location>
        <begin position="1"/>
        <end position="57"/>
    </location>
</feature>
<dbReference type="InterPro" id="IPR051965">
    <property type="entry name" value="ChromReg_NeuronalGeneExpr"/>
</dbReference>
<evidence type="ECO:0000256" key="1">
    <source>
        <dbReference type="ARBA" id="ARBA00023125"/>
    </source>
</evidence>
<feature type="domain" description="HMG box" evidence="6">
    <location>
        <begin position="55"/>
        <end position="122"/>
    </location>
</feature>
<feature type="compositionally biased region" description="Basic and acidic residues" evidence="5">
    <location>
        <begin position="1"/>
        <end position="18"/>
    </location>
</feature>
<organism evidence="7 8">
    <name type="scientific">Toxocara canis</name>
    <name type="common">Canine roundworm</name>
    <dbReference type="NCBI Taxonomy" id="6265"/>
    <lineage>
        <taxon>Eukaryota</taxon>
        <taxon>Metazoa</taxon>
        <taxon>Ecdysozoa</taxon>
        <taxon>Nematoda</taxon>
        <taxon>Chromadorea</taxon>
        <taxon>Rhabditida</taxon>
        <taxon>Spirurina</taxon>
        <taxon>Ascaridomorpha</taxon>
        <taxon>Ascaridoidea</taxon>
        <taxon>Toxocaridae</taxon>
        <taxon>Toxocara</taxon>
    </lineage>
</organism>
<feature type="coiled-coil region" evidence="4">
    <location>
        <begin position="179"/>
        <end position="220"/>
    </location>
</feature>
<dbReference type="GO" id="GO:0005634">
    <property type="term" value="C:nucleus"/>
    <property type="evidence" value="ECO:0007669"/>
    <property type="project" value="UniProtKB-UniRule"/>
</dbReference>
<proteinExistence type="predicted"/>
<evidence type="ECO:0000313" key="7">
    <source>
        <dbReference type="EMBL" id="KHN76541.1"/>
    </source>
</evidence>
<dbReference type="Pfam" id="PF00505">
    <property type="entry name" value="HMG_box"/>
    <property type="match status" value="1"/>
</dbReference>
<evidence type="ECO:0000313" key="8">
    <source>
        <dbReference type="Proteomes" id="UP000031036"/>
    </source>
</evidence>
<dbReference type="Proteomes" id="UP000031036">
    <property type="component" value="Unassembled WGS sequence"/>
</dbReference>
<dbReference type="EMBL" id="JPKZ01002486">
    <property type="protein sequence ID" value="KHN76541.1"/>
    <property type="molecule type" value="Genomic_DNA"/>
</dbReference>
<evidence type="ECO:0000256" key="5">
    <source>
        <dbReference type="SAM" id="MobiDB-lite"/>
    </source>
</evidence>
<dbReference type="GO" id="GO:0003677">
    <property type="term" value="F:DNA binding"/>
    <property type="evidence" value="ECO:0007669"/>
    <property type="project" value="UniProtKB-UniRule"/>
</dbReference>
<gene>
    <name evidence="7" type="primary">HMG20A</name>
    <name evidence="7" type="ORF">Tcan_11465</name>
</gene>
<dbReference type="PANTHER" id="PTHR46040">
    <property type="entry name" value="HIGH MOBILITY GROUP PROTEIN 2"/>
    <property type="match status" value="1"/>
</dbReference>
<reference evidence="7 8" key="1">
    <citation type="submission" date="2014-11" db="EMBL/GenBank/DDBJ databases">
        <title>Genetic blueprint of the zoonotic pathogen Toxocara canis.</title>
        <authorList>
            <person name="Zhu X.-Q."/>
            <person name="Korhonen P.K."/>
            <person name="Cai H."/>
            <person name="Young N.D."/>
            <person name="Nejsum P."/>
            <person name="von Samson-Himmelstjerna G."/>
            <person name="Boag P.R."/>
            <person name="Tan P."/>
            <person name="Li Q."/>
            <person name="Min J."/>
            <person name="Yang Y."/>
            <person name="Wang X."/>
            <person name="Fang X."/>
            <person name="Hall R.S."/>
            <person name="Hofmann A."/>
            <person name="Sternberg P.W."/>
            <person name="Jex A.R."/>
            <person name="Gasser R.B."/>
        </authorList>
    </citation>
    <scope>NUCLEOTIDE SEQUENCE [LARGE SCALE GENOMIC DNA]</scope>
    <source>
        <strain evidence="7">PN_DK_2014</strain>
    </source>
</reference>
<comment type="caution">
    <text evidence="7">The sequence shown here is derived from an EMBL/GenBank/DDBJ whole genome shotgun (WGS) entry which is preliminary data.</text>
</comment>
<evidence type="ECO:0000256" key="3">
    <source>
        <dbReference type="PROSITE-ProRule" id="PRU00267"/>
    </source>
</evidence>
<dbReference type="AlphaFoldDB" id="A0A0B2UZQ7"/>
<accession>A0A0B2UZQ7</accession>